<feature type="transmembrane region" description="Helical" evidence="1">
    <location>
        <begin position="180"/>
        <end position="199"/>
    </location>
</feature>
<dbReference type="Proteomes" id="UP000886998">
    <property type="component" value="Unassembled WGS sequence"/>
</dbReference>
<feature type="non-terminal residue" evidence="2">
    <location>
        <position position="1"/>
    </location>
</feature>
<feature type="transmembrane region" description="Helical" evidence="1">
    <location>
        <begin position="140"/>
        <end position="159"/>
    </location>
</feature>
<feature type="transmembrane region" description="Helical" evidence="1">
    <location>
        <begin position="108"/>
        <end position="128"/>
    </location>
</feature>
<organism evidence="2 3">
    <name type="scientific">Trichonephila inaurata madagascariensis</name>
    <dbReference type="NCBI Taxonomy" id="2747483"/>
    <lineage>
        <taxon>Eukaryota</taxon>
        <taxon>Metazoa</taxon>
        <taxon>Ecdysozoa</taxon>
        <taxon>Arthropoda</taxon>
        <taxon>Chelicerata</taxon>
        <taxon>Arachnida</taxon>
        <taxon>Araneae</taxon>
        <taxon>Araneomorphae</taxon>
        <taxon>Entelegynae</taxon>
        <taxon>Araneoidea</taxon>
        <taxon>Nephilidae</taxon>
        <taxon>Trichonephila</taxon>
        <taxon>Trichonephila inaurata</taxon>
    </lineage>
</organism>
<dbReference type="OrthoDB" id="10386024at2759"/>
<evidence type="ECO:0000313" key="3">
    <source>
        <dbReference type="Proteomes" id="UP000886998"/>
    </source>
</evidence>
<keyword evidence="1" id="KW-1133">Transmembrane helix</keyword>
<accession>A0A8X7BW99</accession>
<keyword evidence="3" id="KW-1185">Reference proteome</keyword>
<reference evidence="2" key="1">
    <citation type="submission" date="2020-08" db="EMBL/GenBank/DDBJ databases">
        <title>Multicomponent nature underlies the extraordinary mechanical properties of spider dragline silk.</title>
        <authorList>
            <person name="Kono N."/>
            <person name="Nakamura H."/>
            <person name="Mori M."/>
            <person name="Yoshida Y."/>
            <person name="Ohtoshi R."/>
            <person name="Malay A.D."/>
            <person name="Moran D.A.P."/>
            <person name="Tomita M."/>
            <person name="Numata K."/>
            <person name="Arakawa K."/>
        </authorList>
    </citation>
    <scope>NUCLEOTIDE SEQUENCE</scope>
</reference>
<protein>
    <submittedName>
        <fullName evidence="2">Uncharacterized protein</fullName>
    </submittedName>
</protein>
<evidence type="ECO:0000313" key="2">
    <source>
        <dbReference type="EMBL" id="GFY44284.1"/>
    </source>
</evidence>
<keyword evidence="1" id="KW-0812">Transmembrane</keyword>
<proteinExistence type="predicted"/>
<dbReference type="EMBL" id="BMAV01004169">
    <property type="protein sequence ID" value="GFY44284.1"/>
    <property type="molecule type" value="Genomic_DNA"/>
</dbReference>
<sequence length="220" mass="25219">MSTESAAGNEILLSLPELDINQENLNENGETSESCSKVRIQDDALSVLNAESNDQPDPILNVLTAASVSLARFQESEESSRRRYRRNRWQELKRHIQRHTRKIRNSRWCLYGLIILMVLPTSAMSISLKYRMECRNSTTVIVFLSGVMGFLLLICRLVTIAIRNFFTTLRGNEPTTVSKVLFMGLLFLFLVGTLLFYFIPPVFDPSSEDYCIKDFCTYIK</sequence>
<comment type="caution">
    <text evidence="2">The sequence shown here is derived from an EMBL/GenBank/DDBJ whole genome shotgun (WGS) entry which is preliminary data.</text>
</comment>
<gene>
    <name evidence="2" type="ORF">TNIN_395651</name>
</gene>
<dbReference type="AlphaFoldDB" id="A0A8X7BW99"/>
<evidence type="ECO:0000256" key="1">
    <source>
        <dbReference type="SAM" id="Phobius"/>
    </source>
</evidence>
<name>A0A8X7BW99_9ARAC</name>
<keyword evidence="1" id="KW-0472">Membrane</keyword>